<accession>A0A4R6DZY5</accession>
<dbReference type="Gene3D" id="3.30.450.20">
    <property type="entry name" value="PAS domain"/>
    <property type="match status" value="1"/>
</dbReference>
<feature type="domain" description="GGDEF" evidence="3">
    <location>
        <begin position="184"/>
        <end position="316"/>
    </location>
</feature>
<evidence type="ECO:0000259" key="3">
    <source>
        <dbReference type="PROSITE" id="PS50887"/>
    </source>
</evidence>
<dbReference type="AlphaFoldDB" id="A0A4R6DZY5"/>
<dbReference type="InterPro" id="IPR000014">
    <property type="entry name" value="PAS"/>
</dbReference>
<dbReference type="SUPFAM" id="SSF55073">
    <property type="entry name" value="Nucleotide cyclase"/>
    <property type="match status" value="1"/>
</dbReference>
<dbReference type="EMBL" id="SNVX01000019">
    <property type="protein sequence ID" value="TDN50975.1"/>
    <property type="molecule type" value="Genomic_DNA"/>
</dbReference>
<feature type="domain" description="PAS" evidence="1">
    <location>
        <begin position="27"/>
        <end position="100"/>
    </location>
</feature>
<dbReference type="NCBIfam" id="TIGR00229">
    <property type="entry name" value="sensory_box"/>
    <property type="match status" value="1"/>
</dbReference>
<dbReference type="CDD" id="cd00130">
    <property type="entry name" value="PAS"/>
    <property type="match status" value="1"/>
</dbReference>
<dbReference type="SUPFAM" id="SSF55785">
    <property type="entry name" value="PYP-like sensor domain (PAS domain)"/>
    <property type="match status" value="1"/>
</dbReference>
<dbReference type="RefSeq" id="WP_125353264.1">
    <property type="nucleotide sequence ID" value="NZ_CP054058.1"/>
</dbReference>
<comment type="caution">
    <text evidence="4">The sequence shown here is derived from an EMBL/GenBank/DDBJ whole genome shotgun (WGS) entry which is preliminary data.</text>
</comment>
<dbReference type="Gene3D" id="3.30.70.270">
    <property type="match status" value="1"/>
</dbReference>
<protein>
    <submittedName>
        <fullName evidence="4">PAS domain S-box-containing protein/diguanylate cyclase (GGDEF)-like protein</fullName>
    </submittedName>
</protein>
<evidence type="ECO:0000259" key="2">
    <source>
        <dbReference type="PROSITE" id="PS50113"/>
    </source>
</evidence>
<evidence type="ECO:0000313" key="4">
    <source>
        <dbReference type="EMBL" id="TDN50975.1"/>
    </source>
</evidence>
<dbReference type="PROSITE" id="PS50112">
    <property type="entry name" value="PAS"/>
    <property type="match status" value="1"/>
</dbReference>
<dbReference type="CDD" id="cd01949">
    <property type="entry name" value="GGDEF"/>
    <property type="match status" value="1"/>
</dbReference>
<dbReference type="InterPro" id="IPR043128">
    <property type="entry name" value="Rev_trsase/Diguanyl_cyclase"/>
</dbReference>
<dbReference type="InterPro" id="IPR052155">
    <property type="entry name" value="Biofilm_reg_signaling"/>
</dbReference>
<dbReference type="SMART" id="SM00267">
    <property type="entry name" value="GGDEF"/>
    <property type="match status" value="1"/>
</dbReference>
<dbReference type="NCBIfam" id="TIGR00254">
    <property type="entry name" value="GGDEF"/>
    <property type="match status" value="1"/>
</dbReference>
<sequence>MSEIALKQQIQNLKKHNARLLRIARDAKSKLSAALDGTGLCLWQLDIPSGKLIIFNRRWGAMLGYQPKALNAHFDVWREHLHPEDRQQVLDAFYSHLEGRAPYYEALHRMQHKNGTVSWVLDRGRVSEWDDDGKPLKVTGTHIDMTKEKQYEEQLSLLANHDPLTGLANRHALLKHFAQMQRDDAMCVAFIDLDDFKAVNDRFGHRCGDELLIQLSRRLRDACPPGTVVGRLGGDEFVLLLPFSLNSLLIWSTAHNCLRATLTPFELVSGTASVGASIGINEVQPDDDFNEALLRADISMYQIKHTGKNGAAIGQTLISFSGEDLPLDGLARHQAVPRSL</sequence>
<reference evidence="4 5" key="1">
    <citation type="submission" date="2019-03" db="EMBL/GenBank/DDBJ databases">
        <title>Genomic analyses of the natural microbiome of Caenorhabditis elegans.</title>
        <authorList>
            <person name="Samuel B."/>
        </authorList>
    </citation>
    <scope>NUCLEOTIDE SEQUENCE [LARGE SCALE GENOMIC DNA]</scope>
    <source>
        <strain evidence="4 5">BIGb0156</strain>
    </source>
</reference>
<dbReference type="PANTHER" id="PTHR44757">
    <property type="entry name" value="DIGUANYLATE CYCLASE DGCP"/>
    <property type="match status" value="1"/>
</dbReference>
<dbReference type="PROSITE" id="PS50113">
    <property type="entry name" value="PAC"/>
    <property type="match status" value="1"/>
</dbReference>
<dbReference type="InterPro" id="IPR029787">
    <property type="entry name" value="Nucleotide_cyclase"/>
</dbReference>
<evidence type="ECO:0000259" key="1">
    <source>
        <dbReference type="PROSITE" id="PS50112"/>
    </source>
</evidence>
<organism evidence="4 5">
    <name type="scientific">Scandinavium goeteborgense</name>
    <dbReference type="NCBI Taxonomy" id="1851514"/>
    <lineage>
        <taxon>Bacteria</taxon>
        <taxon>Pseudomonadati</taxon>
        <taxon>Pseudomonadota</taxon>
        <taxon>Gammaproteobacteria</taxon>
        <taxon>Enterobacterales</taxon>
        <taxon>Enterobacteriaceae</taxon>
        <taxon>Scandinavium</taxon>
    </lineage>
</organism>
<dbReference type="OrthoDB" id="9812260at2"/>
<feature type="domain" description="PAC" evidence="2">
    <location>
        <begin position="104"/>
        <end position="157"/>
    </location>
</feature>
<dbReference type="Pfam" id="PF00990">
    <property type="entry name" value="GGDEF"/>
    <property type="match status" value="1"/>
</dbReference>
<dbReference type="PROSITE" id="PS50887">
    <property type="entry name" value="GGDEF"/>
    <property type="match status" value="1"/>
</dbReference>
<gene>
    <name evidence="4" type="ORF">EC847_11939</name>
</gene>
<name>A0A4R6DZY5_SCAGO</name>
<dbReference type="InterPro" id="IPR035965">
    <property type="entry name" value="PAS-like_dom_sf"/>
</dbReference>
<evidence type="ECO:0000313" key="5">
    <source>
        <dbReference type="Proteomes" id="UP000295530"/>
    </source>
</evidence>
<dbReference type="Pfam" id="PF08447">
    <property type="entry name" value="PAS_3"/>
    <property type="match status" value="1"/>
</dbReference>
<dbReference type="InterPro" id="IPR013655">
    <property type="entry name" value="PAS_fold_3"/>
</dbReference>
<dbReference type="InterPro" id="IPR000700">
    <property type="entry name" value="PAS-assoc_C"/>
</dbReference>
<keyword evidence="5" id="KW-1185">Reference proteome</keyword>
<dbReference type="Proteomes" id="UP000295530">
    <property type="component" value="Unassembled WGS sequence"/>
</dbReference>
<dbReference type="InterPro" id="IPR000160">
    <property type="entry name" value="GGDEF_dom"/>
</dbReference>
<dbReference type="SMART" id="SM00091">
    <property type="entry name" value="PAS"/>
    <property type="match status" value="1"/>
</dbReference>
<dbReference type="PANTHER" id="PTHR44757:SF2">
    <property type="entry name" value="BIOFILM ARCHITECTURE MAINTENANCE PROTEIN MBAA"/>
    <property type="match status" value="1"/>
</dbReference>
<proteinExistence type="predicted"/>